<protein>
    <submittedName>
        <fullName evidence="9">Allantoate amidohydrolase</fullName>
    </submittedName>
</protein>
<dbReference type="PANTHER" id="PTHR32494">
    <property type="entry name" value="ALLANTOATE DEIMINASE-RELATED"/>
    <property type="match status" value="1"/>
</dbReference>
<dbReference type="NCBIfam" id="NF006771">
    <property type="entry name" value="PRK09290.1-5"/>
    <property type="match status" value="1"/>
</dbReference>
<feature type="binding site" evidence="8">
    <location>
        <position position="279"/>
    </location>
    <ligand>
        <name>allantoate</name>
        <dbReference type="ChEBI" id="CHEBI:17536"/>
    </ligand>
</feature>
<feature type="binding site" evidence="7">
    <location>
        <position position="95"/>
    </location>
    <ligand>
        <name>Zn(2+)</name>
        <dbReference type="ChEBI" id="CHEBI:29105"/>
        <label>1</label>
    </ligand>
</feature>
<comment type="cofactor">
    <cofactor evidence="1">
        <name>Mn(2+)</name>
        <dbReference type="ChEBI" id="CHEBI:29035"/>
    </cofactor>
</comment>
<dbReference type="SUPFAM" id="SSF53187">
    <property type="entry name" value="Zn-dependent exopeptidases"/>
    <property type="match status" value="1"/>
</dbReference>
<evidence type="ECO:0000313" key="9">
    <source>
        <dbReference type="EMBL" id="TDK58481.1"/>
    </source>
</evidence>
<evidence type="ECO:0000256" key="7">
    <source>
        <dbReference type="PIRSR" id="PIRSR001235-1"/>
    </source>
</evidence>
<feature type="binding site" evidence="8">
    <location>
        <position position="292"/>
    </location>
    <ligand>
        <name>allantoate</name>
        <dbReference type="ChEBI" id="CHEBI:17536"/>
    </ligand>
</feature>
<dbReference type="InterPro" id="IPR002933">
    <property type="entry name" value="Peptidase_M20"/>
</dbReference>
<feature type="binding site" evidence="8">
    <location>
        <position position="220"/>
    </location>
    <ligand>
        <name>allantoate</name>
        <dbReference type="ChEBI" id="CHEBI:17536"/>
    </ligand>
</feature>
<comment type="cofactor">
    <cofactor evidence="7">
        <name>Zn(2+)</name>
        <dbReference type="ChEBI" id="CHEBI:29105"/>
    </cofactor>
    <text evidence="7">Binds 2 Zn(2+) ions per subunit.</text>
</comment>
<dbReference type="RefSeq" id="WP_133338286.1">
    <property type="nucleotide sequence ID" value="NZ_SMYO01000013.1"/>
</dbReference>
<gene>
    <name evidence="9" type="ORF">E2K98_22820</name>
</gene>
<dbReference type="GO" id="GO:0046872">
    <property type="term" value="F:metal ion binding"/>
    <property type="evidence" value="ECO:0007669"/>
    <property type="project" value="UniProtKB-KW"/>
</dbReference>
<keyword evidence="7" id="KW-0862">Zinc</keyword>
<keyword evidence="4 7" id="KW-0479">Metal-binding</keyword>
<dbReference type="GO" id="GO:0016813">
    <property type="term" value="F:hydrolase activity, acting on carbon-nitrogen (but not peptide) bonds, in linear amidines"/>
    <property type="evidence" value="ECO:0007669"/>
    <property type="project" value="InterPro"/>
</dbReference>
<feature type="binding site" evidence="7">
    <location>
        <position position="84"/>
    </location>
    <ligand>
        <name>Zn(2+)</name>
        <dbReference type="ChEBI" id="CHEBI:29105"/>
        <label>1</label>
    </ligand>
</feature>
<comment type="similarity">
    <text evidence="2">Belongs to the peptidase M20 family.</text>
</comment>
<proteinExistence type="inferred from homology"/>
<dbReference type="EMBL" id="SMYO01000013">
    <property type="protein sequence ID" value="TDK58481.1"/>
    <property type="molecule type" value="Genomic_DNA"/>
</dbReference>
<feature type="binding site" evidence="7">
    <location>
        <position position="95"/>
    </location>
    <ligand>
        <name>Zn(2+)</name>
        <dbReference type="ChEBI" id="CHEBI:29105"/>
        <label>2</label>
    </ligand>
</feature>
<evidence type="ECO:0000256" key="3">
    <source>
        <dbReference type="ARBA" id="ARBA00011738"/>
    </source>
</evidence>
<name>A0A4R5VL30_9BACI</name>
<evidence type="ECO:0000256" key="8">
    <source>
        <dbReference type="PIRSR" id="PIRSR001235-2"/>
    </source>
</evidence>
<feature type="binding site" evidence="7">
    <location>
        <position position="195"/>
    </location>
    <ligand>
        <name>Zn(2+)</name>
        <dbReference type="ChEBI" id="CHEBI:29105"/>
        <label>1</label>
    </ligand>
</feature>
<evidence type="ECO:0000256" key="6">
    <source>
        <dbReference type="ARBA" id="ARBA00023211"/>
    </source>
</evidence>
<reference evidence="9 10" key="1">
    <citation type="submission" date="2019-03" db="EMBL/GenBank/DDBJ databases">
        <title>Bacillus niacini sp. nov. a Nicotinate-Metabolizing Mesophile Isolated from Soil.</title>
        <authorList>
            <person name="Zhang G."/>
        </authorList>
    </citation>
    <scope>NUCLEOTIDE SEQUENCE [LARGE SCALE GENOMIC DNA]</scope>
    <source>
        <strain evidence="9 10">WN066</strain>
    </source>
</reference>
<dbReference type="InterPro" id="IPR010158">
    <property type="entry name" value="Amidase_Cbmase"/>
</dbReference>
<dbReference type="InterPro" id="IPR036264">
    <property type="entry name" value="Bact_exopeptidase_dim_dom"/>
</dbReference>
<dbReference type="Pfam" id="PF01546">
    <property type="entry name" value="Peptidase_M20"/>
    <property type="match status" value="1"/>
</dbReference>
<organism evidence="9 10">
    <name type="scientific">Bacillus salipaludis</name>
    <dbReference type="NCBI Taxonomy" id="2547811"/>
    <lineage>
        <taxon>Bacteria</taxon>
        <taxon>Bacillati</taxon>
        <taxon>Bacillota</taxon>
        <taxon>Bacilli</taxon>
        <taxon>Bacillales</taxon>
        <taxon>Bacillaceae</taxon>
        <taxon>Bacillus</taxon>
    </lineage>
</organism>
<dbReference type="PIRSF" id="PIRSF001235">
    <property type="entry name" value="Amidase_carbamoylase"/>
    <property type="match status" value="1"/>
</dbReference>
<evidence type="ECO:0000313" key="10">
    <source>
        <dbReference type="Proteomes" id="UP000295132"/>
    </source>
</evidence>
<sequence length="421" mass="45282">MVKLQQDIDAKRISTRIEELARCSSTTVGVTRLPFTIESTKAERLVEEWMKAAGMSVRKDGLNNMIGRYEGKNPTAPVLMIGSHLDSVIEAGKYDGILGVISGIEVVQYLYDNKIVLDNPIEVVGFCDEEGVRFHSTFLGSKAIAGTFTPEDLERTDENGITIAEALKAIGISDPDAYKHASRTPEELLAYLELHIEQGPVLEKVNEAVGVVTGIAGATRFSFDIIGKPGHAGTVPVAIRQDALLGASELISFIEKIALENVPLVATVGKLTVSPGASNVIPGFVTGTLDIRDLNVERKQKAIDAILIASERIAETRGLQITFEKVMEADPVYCSEEIMTLIEQSISEQGGSVIKLVSGAGHDAMAMADVTDVAMIFVRCKDGLSHHPDEFVTDEDMGAGAKVLLSTVMKIAGKQSNNIDD</sequence>
<dbReference type="AlphaFoldDB" id="A0A4R5VL30"/>
<evidence type="ECO:0000256" key="1">
    <source>
        <dbReference type="ARBA" id="ARBA00001936"/>
    </source>
</evidence>
<accession>A0A4R5VL30</accession>
<dbReference type="Proteomes" id="UP000295132">
    <property type="component" value="Unassembled WGS sequence"/>
</dbReference>
<evidence type="ECO:0000256" key="4">
    <source>
        <dbReference type="ARBA" id="ARBA00022723"/>
    </source>
</evidence>
<keyword evidence="5 9" id="KW-0378">Hydrolase</keyword>
<dbReference type="Gene3D" id="3.40.630.10">
    <property type="entry name" value="Zn peptidases"/>
    <property type="match status" value="1"/>
</dbReference>
<dbReference type="Gene3D" id="3.30.70.360">
    <property type="match status" value="1"/>
</dbReference>
<feature type="binding site" evidence="7">
    <location>
        <position position="130"/>
    </location>
    <ligand>
        <name>Zn(2+)</name>
        <dbReference type="ChEBI" id="CHEBI:29105"/>
        <label>2</label>
    </ligand>
</feature>
<evidence type="ECO:0000256" key="5">
    <source>
        <dbReference type="ARBA" id="ARBA00022801"/>
    </source>
</evidence>
<keyword evidence="6" id="KW-0464">Manganese</keyword>
<dbReference type="SUPFAM" id="SSF55031">
    <property type="entry name" value="Bacterial exopeptidase dimerisation domain"/>
    <property type="match status" value="1"/>
</dbReference>
<comment type="subunit">
    <text evidence="3">Homodimer.</text>
</comment>
<dbReference type="CDD" id="cd03884">
    <property type="entry name" value="M20_bAS"/>
    <property type="match status" value="1"/>
</dbReference>
<dbReference type="NCBIfam" id="TIGR01879">
    <property type="entry name" value="hydantase"/>
    <property type="match status" value="1"/>
</dbReference>
<feature type="binding site" evidence="7">
    <location>
        <position position="386"/>
    </location>
    <ligand>
        <name>Zn(2+)</name>
        <dbReference type="ChEBI" id="CHEBI:29105"/>
        <label>2</label>
    </ligand>
</feature>
<evidence type="ECO:0000256" key="2">
    <source>
        <dbReference type="ARBA" id="ARBA00006153"/>
    </source>
</evidence>
<dbReference type="PANTHER" id="PTHR32494:SF19">
    <property type="entry name" value="ALLANTOATE DEIMINASE-RELATED"/>
    <property type="match status" value="1"/>
</dbReference>
<comment type="caution">
    <text evidence="9">The sequence shown here is derived from an EMBL/GenBank/DDBJ whole genome shotgun (WGS) entry which is preliminary data.</text>
</comment>
<dbReference type="NCBIfam" id="NF006775">
    <property type="entry name" value="PRK09290.2-5"/>
    <property type="match status" value="1"/>
</dbReference>